<protein>
    <submittedName>
        <fullName evidence="2">TIL domain-containing protein</fullName>
    </submittedName>
</protein>
<proteinExistence type="predicted"/>
<reference evidence="2" key="1">
    <citation type="submission" date="2022-11" db="UniProtKB">
        <authorList>
            <consortium name="WormBaseParasite"/>
        </authorList>
    </citation>
    <scope>IDENTIFICATION</scope>
</reference>
<organism evidence="1 2">
    <name type="scientific">Panagrolaimus sp. ES5</name>
    <dbReference type="NCBI Taxonomy" id="591445"/>
    <lineage>
        <taxon>Eukaryota</taxon>
        <taxon>Metazoa</taxon>
        <taxon>Ecdysozoa</taxon>
        <taxon>Nematoda</taxon>
        <taxon>Chromadorea</taxon>
        <taxon>Rhabditida</taxon>
        <taxon>Tylenchina</taxon>
        <taxon>Panagrolaimomorpha</taxon>
        <taxon>Panagrolaimoidea</taxon>
        <taxon>Panagrolaimidae</taxon>
        <taxon>Panagrolaimus</taxon>
    </lineage>
</organism>
<evidence type="ECO:0000313" key="2">
    <source>
        <dbReference type="WBParaSite" id="ES5_v2.g14587.t1"/>
    </source>
</evidence>
<name>A0AC34FCL2_9BILA</name>
<accession>A0AC34FCL2</accession>
<evidence type="ECO:0000313" key="1">
    <source>
        <dbReference type="Proteomes" id="UP000887579"/>
    </source>
</evidence>
<dbReference type="WBParaSite" id="ES5_v2.g14587.t1">
    <property type="protein sequence ID" value="ES5_v2.g14587.t1"/>
    <property type="gene ID" value="ES5_v2.g14587"/>
</dbReference>
<sequence length="83" mass="9307">MKLKASTWWLCCVLLLMLTIFDVESQSLKCSDGEVLRMVDCPRTCQKSKDCSGEKTKKCICRGSLLRDESSGKCVQPQDCPLT</sequence>
<dbReference type="Proteomes" id="UP000887579">
    <property type="component" value="Unplaced"/>
</dbReference>